<evidence type="ECO:0000256" key="1">
    <source>
        <dbReference type="SAM" id="Phobius"/>
    </source>
</evidence>
<keyword evidence="1" id="KW-1133">Transmembrane helix</keyword>
<name>A0A2R8AX94_9RHOB</name>
<sequence length="62" mass="6444">MTRGQAGLITVVGMVLTTVGTWKLMSGAPGPTWALLAPGLAAFVYGGVMMDVLHRRSKGKGQ</sequence>
<gene>
    <name evidence="2" type="ORF">PRI8871_02319</name>
</gene>
<dbReference type="RefSeq" id="WP_146188680.1">
    <property type="nucleotide sequence ID" value="NZ_OMOJ01000004.1"/>
</dbReference>
<protein>
    <submittedName>
        <fullName evidence="2">Uncharacterized protein</fullName>
    </submittedName>
</protein>
<proteinExistence type="predicted"/>
<reference evidence="3" key="1">
    <citation type="submission" date="2018-03" db="EMBL/GenBank/DDBJ databases">
        <authorList>
            <person name="Rodrigo-Torres L."/>
            <person name="Arahal R. D."/>
            <person name="Lucena T."/>
        </authorList>
    </citation>
    <scope>NUCLEOTIDE SEQUENCE [LARGE SCALE GENOMIC DNA]</scope>
    <source>
        <strain evidence="3">CECT 8871</strain>
    </source>
</reference>
<organism evidence="2 3">
    <name type="scientific">Pseudoprimorskyibacter insulae</name>
    <dbReference type="NCBI Taxonomy" id="1695997"/>
    <lineage>
        <taxon>Bacteria</taxon>
        <taxon>Pseudomonadati</taxon>
        <taxon>Pseudomonadota</taxon>
        <taxon>Alphaproteobacteria</taxon>
        <taxon>Rhodobacterales</taxon>
        <taxon>Paracoccaceae</taxon>
        <taxon>Pseudoprimorskyibacter</taxon>
    </lineage>
</organism>
<dbReference type="Proteomes" id="UP000244904">
    <property type="component" value="Unassembled WGS sequence"/>
</dbReference>
<accession>A0A2R8AX94</accession>
<keyword evidence="3" id="KW-1185">Reference proteome</keyword>
<dbReference type="EMBL" id="OMOJ01000004">
    <property type="protein sequence ID" value="SPF80509.1"/>
    <property type="molecule type" value="Genomic_DNA"/>
</dbReference>
<keyword evidence="1" id="KW-0472">Membrane</keyword>
<feature type="transmembrane region" description="Helical" evidence="1">
    <location>
        <begin position="31"/>
        <end position="53"/>
    </location>
</feature>
<evidence type="ECO:0000313" key="3">
    <source>
        <dbReference type="Proteomes" id="UP000244904"/>
    </source>
</evidence>
<feature type="transmembrane region" description="Helical" evidence="1">
    <location>
        <begin position="7"/>
        <end position="25"/>
    </location>
</feature>
<evidence type="ECO:0000313" key="2">
    <source>
        <dbReference type="EMBL" id="SPF80509.1"/>
    </source>
</evidence>
<dbReference type="AlphaFoldDB" id="A0A2R8AX94"/>
<keyword evidence="1" id="KW-0812">Transmembrane</keyword>